<evidence type="ECO:0000256" key="5">
    <source>
        <dbReference type="ARBA" id="ARBA00022692"/>
    </source>
</evidence>
<reference evidence="11 12" key="1">
    <citation type="journal article" date="2007" name="Nature">
        <title>Evolution of genes and genomes on the Drosophila phylogeny.</title>
        <authorList>
            <consortium name="Drosophila 12 Genomes Consortium"/>
            <person name="Clark A.G."/>
            <person name="Eisen M.B."/>
            <person name="Smith D.R."/>
            <person name="Bergman C.M."/>
            <person name="Oliver B."/>
            <person name="Markow T.A."/>
            <person name="Kaufman T.C."/>
            <person name="Kellis M."/>
            <person name="Gelbart W."/>
            <person name="Iyer V.N."/>
            <person name="Pollard D.A."/>
            <person name="Sackton T.B."/>
            <person name="Larracuente A.M."/>
            <person name="Singh N.D."/>
            <person name="Abad J.P."/>
            <person name="Abt D.N."/>
            <person name="Adryan B."/>
            <person name="Aguade M."/>
            <person name="Akashi H."/>
            <person name="Anderson W.W."/>
            <person name="Aquadro C.F."/>
            <person name="Ardell D.H."/>
            <person name="Arguello R."/>
            <person name="Artieri C.G."/>
            <person name="Barbash D.A."/>
            <person name="Barker D."/>
            <person name="Barsanti P."/>
            <person name="Batterham P."/>
            <person name="Batzoglou S."/>
            <person name="Begun D."/>
            <person name="Bhutkar A."/>
            <person name="Blanco E."/>
            <person name="Bosak S.A."/>
            <person name="Bradley R.K."/>
            <person name="Brand A.D."/>
            <person name="Brent M.R."/>
            <person name="Brooks A.N."/>
            <person name="Brown R.H."/>
            <person name="Butlin R.K."/>
            <person name="Caggese C."/>
            <person name="Calvi B.R."/>
            <person name="Bernardo de Carvalho A."/>
            <person name="Caspi A."/>
            <person name="Castrezana S."/>
            <person name="Celniker S.E."/>
            <person name="Chang J.L."/>
            <person name="Chapple C."/>
            <person name="Chatterji S."/>
            <person name="Chinwalla A."/>
            <person name="Civetta A."/>
            <person name="Clifton S.W."/>
            <person name="Comeron J.M."/>
            <person name="Costello J.C."/>
            <person name="Coyne J.A."/>
            <person name="Daub J."/>
            <person name="David R.G."/>
            <person name="Delcher A.L."/>
            <person name="Delehaunty K."/>
            <person name="Do C.B."/>
            <person name="Ebling H."/>
            <person name="Edwards K."/>
            <person name="Eickbush T."/>
            <person name="Evans J.D."/>
            <person name="Filipski A."/>
            <person name="Findeiss S."/>
            <person name="Freyhult E."/>
            <person name="Fulton L."/>
            <person name="Fulton R."/>
            <person name="Garcia A.C."/>
            <person name="Gardiner A."/>
            <person name="Garfield D.A."/>
            <person name="Garvin B.E."/>
            <person name="Gibson G."/>
            <person name="Gilbert D."/>
            <person name="Gnerre S."/>
            <person name="Godfrey J."/>
            <person name="Good R."/>
            <person name="Gotea V."/>
            <person name="Gravely B."/>
            <person name="Greenberg A.J."/>
            <person name="Griffiths-Jones S."/>
            <person name="Gross S."/>
            <person name="Guigo R."/>
            <person name="Gustafson E.A."/>
            <person name="Haerty W."/>
            <person name="Hahn M.W."/>
            <person name="Halligan D.L."/>
            <person name="Halpern A.L."/>
            <person name="Halter G.M."/>
            <person name="Han M.V."/>
            <person name="Heger A."/>
            <person name="Hillier L."/>
            <person name="Hinrichs A.S."/>
            <person name="Holmes I."/>
            <person name="Hoskins R.A."/>
            <person name="Hubisz M.J."/>
            <person name="Hultmark D."/>
            <person name="Huntley M.A."/>
            <person name="Jaffe D.B."/>
            <person name="Jagadeeshan S."/>
            <person name="Jeck W.R."/>
            <person name="Johnson J."/>
            <person name="Jones C.D."/>
            <person name="Jordan W.C."/>
            <person name="Karpen G.H."/>
            <person name="Kataoka E."/>
            <person name="Keightley P.D."/>
            <person name="Kheradpour P."/>
            <person name="Kirkness E.F."/>
            <person name="Koerich L.B."/>
            <person name="Kristiansen K."/>
            <person name="Kudrna D."/>
            <person name="Kulathinal R.J."/>
            <person name="Kumar S."/>
            <person name="Kwok R."/>
            <person name="Lander E."/>
            <person name="Langley C.H."/>
            <person name="Lapoint R."/>
            <person name="Lazzaro B.P."/>
            <person name="Lee S.J."/>
            <person name="Levesque L."/>
            <person name="Li R."/>
            <person name="Lin C.F."/>
            <person name="Lin M.F."/>
            <person name="Lindblad-Toh K."/>
            <person name="Llopart A."/>
            <person name="Long M."/>
            <person name="Low L."/>
            <person name="Lozovsky E."/>
            <person name="Lu J."/>
            <person name="Luo M."/>
            <person name="Machado C.A."/>
            <person name="Makalowski W."/>
            <person name="Marzo M."/>
            <person name="Matsuda M."/>
            <person name="Matzkin L."/>
            <person name="McAllister B."/>
            <person name="McBride C.S."/>
            <person name="McKernan B."/>
            <person name="McKernan K."/>
            <person name="Mendez-Lago M."/>
            <person name="Minx P."/>
            <person name="Mollenhauer M.U."/>
            <person name="Montooth K."/>
            <person name="Mount S.M."/>
            <person name="Mu X."/>
            <person name="Myers E."/>
            <person name="Negre B."/>
            <person name="Newfeld S."/>
            <person name="Nielsen R."/>
            <person name="Noor M.A."/>
            <person name="O'Grady P."/>
            <person name="Pachter L."/>
            <person name="Papaceit M."/>
            <person name="Parisi M.J."/>
            <person name="Parisi M."/>
            <person name="Parts L."/>
            <person name="Pedersen J.S."/>
            <person name="Pesole G."/>
            <person name="Phillippy A.M."/>
            <person name="Ponting C.P."/>
            <person name="Pop M."/>
            <person name="Porcelli D."/>
            <person name="Powell J.R."/>
            <person name="Prohaska S."/>
            <person name="Pruitt K."/>
            <person name="Puig M."/>
            <person name="Quesneville H."/>
            <person name="Ram K.R."/>
            <person name="Rand D."/>
            <person name="Rasmussen M.D."/>
            <person name="Reed L.K."/>
            <person name="Reenan R."/>
            <person name="Reily A."/>
            <person name="Remington K.A."/>
            <person name="Rieger T.T."/>
            <person name="Ritchie M.G."/>
            <person name="Robin C."/>
            <person name="Rogers Y.H."/>
            <person name="Rohde C."/>
            <person name="Rozas J."/>
            <person name="Rubenfield M.J."/>
            <person name="Ruiz A."/>
            <person name="Russo S."/>
            <person name="Salzberg S.L."/>
            <person name="Sanchez-Gracia A."/>
            <person name="Saranga D.J."/>
            <person name="Sato H."/>
            <person name="Schaeffer S.W."/>
            <person name="Schatz M.C."/>
            <person name="Schlenke T."/>
            <person name="Schwartz R."/>
            <person name="Segarra C."/>
            <person name="Singh R.S."/>
            <person name="Sirot L."/>
            <person name="Sirota M."/>
            <person name="Sisneros N.B."/>
            <person name="Smith C.D."/>
            <person name="Smith T.F."/>
            <person name="Spieth J."/>
            <person name="Stage D.E."/>
            <person name="Stark A."/>
            <person name="Stephan W."/>
            <person name="Strausberg R.L."/>
            <person name="Strempel S."/>
            <person name="Sturgill D."/>
            <person name="Sutton G."/>
            <person name="Sutton G.G."/>
            <person name="Tao W."/>
            <person name="Teichmann S."/>
            <person name="Tobari Y.N."/>
            <person name="Tomimura Y."/>
            <person name="Tsolas J.M."/>
            <person name="Valente V.L."/>
            <person name="Venter E."/>
            <person name="Venter J.C."/>
            <person name="Vicario S."/>
            <person name="Vieira F.G."/>
            <person name="Vilella A.J."/>
            <person name="Villasante A."/>
            <person name="Walenz B."/>
            <person name="Wang J."/>
            <person name="Wasserman M."/>
            <person name="Watts T."/>
            <person name="Wilson D."/>
            <person name="Wilson R.K."/>
            <person name="Wing R.A."/>
            <person name="Wolfner M.F."/>
            <person name="Wong A."/>
            <person name="Wong G.K."/>
            <person name="Wu C.I."/>
            <person name="Wu G."/>
            <person name="Yamamoto D."/>
            <person name="Yang H.P."/>
            <person name="Yang S.P."/>
            <person name="Yorke J.A."/>
            <person name="Yoshida K."/>
            <person name="Zdobnov E."/>
            <person name="Zhang P."/>
            <person name="Zhang Y."/>
            <person name="Zimin A.V."/>
            <person name="Baldwin J."/>
            <person name="Abdouelleil A."/>
            <person name="Abdulkadir J."/>
            <person name="Abebe A."/>
            <person name="Abera B."/>
            <person name="Abreu J."/>
            <person name="Acer S.C."/>
            <person name="Aftuck L."/>
            <person name="Alexander A."/>
            <person name="An P."/>
            <person name="Anderson E."/>
            <person name="Anderson S."/>
            <person name="Arachi H."/>
            <person name="Azer M."/>
            <person name="Bachantsang P."/>
            <person name="Barry A."/>
            <person name="Bayul T."/>
            <person name="Berlin A."/>
            <person name="Bessette D."/>
            <person name="Bloom T."/>
            <person name="Blye J."/>
            <person name="Boguslavskiy L."/>
            <person name="Bonnet C."/>
            <person name="Boukhgalter B."/>
            <person name="Bourzgui I."/>
            <person name="Brown A."/>
            <person name="Cahill P."/>
            <person name="Channer S."/>
            <person name="Cheshatsang Y."/>
            <person name="Chuda L."/>
            <person name="Citroen M."/>
            <person name="Collymore A."/>
            <person name="Cooke P."/>
            <person name="Costello M."/>
            <person name="D'Aco K."/>
            <person name="Daza R."/>
            <person name="De Haan G."/>
            <person name="DeGray S."/>
            <person name="DeMaso C."/>
            <person name="Dhargay N."/>
            <person name="Dooley K."/>
            <person name="Dooley E."/>
            <person name="Doricent M."/>
            <person name="Dorje P."/>
            <person name="Dorjee K."/>
            <person name="Dupes A."/>
            <person name="Elong R."/>
            <person name="Falk J."/>
            <person name="Farina A."/>
            <person name="Faro S."/>
            <person name="Ferguson D."/>
            <person name="Fisher S."/>
            <person name="Foley C.D."/>
            <person name="Franke A."/>
            <person name="Friedrich D."/>
            <person name="Gadbois L."/>
            <person name="Gearin G."/>
            <person name="Gearin C.R."/>
            <person name="Giannoukos G."/>
            <person name="Goode T."/>
            <person name="Graham J."/>
            <person name="Grandbois E."/>
            <person name="Grewal S."/>
            <person name="Gyaltsen K."/>
            <person name="Hafez N."/>
            <person name="Hagos B."/>
            <person name="Hall J."/>
            <person name="Henson C."/>
            <person name="Hollinger A."/>
            <person name="Honan T."/>
            <person name="Huard M.D."/>
            <person name="Hughes L."/>
            <person name="Hurhula B."/>
            <person name="Husby M.E."/>
            <person name="Kamat A."/>
            <person name="Kanga B."/>
            <person name="Kashin S."/>
            <person name="Khazanovich D."/>
            <person name="Kisner P."/>
            <person name="Lance K."/>
            <person name="Lara M."/>
            <person name="Lee W."/>
            <person name="Lennon N."/>
            <person name="Letendre F."/>
            <person name="LeVine R."/>
            <person name="Lipovsky A."/>
            <person name="Liu X."/>
            <person name="Liu J."/>
            <person name="Liu S."/>
            <person name="Lokyitsang T."/>
            <person name="Lokyitsang Y."/>
            <person name="Lubonja R."/>
            <person name="Lui A."/>
            <person name="MacDonald P."/>
            <person name="Magnisalis V."/>
            <person name="Maru K."/>
            <person name="Matthews C."/>
            <person name="McCusker W."/>
            <person name="McDonough S."/>
            <person name="Mehta T."/>
            <person name="Meldrim J."/>
            <person name="Meneus L."/>
            <person name="Mihai O."/>
            <person name="Mihalev A."/>
            <person name="Mihova T."/>
            <person name="Mittelman R."/>
            <person name="Mlenga V."/>
            <person name="Montmayeur A."/>
            <person name="Mulrain L."/>
            <person name="Navidi A."/>
            <person name="Naylor J."/>
            <person name="Negash T."/>
            <person name="Nguyen T."/>
            <person name="Nguyen N."/>
            <person name="Nicol R."/>
            <person name="Norbu C."/>
            <person name="Norbu N."/>
            <person name="Novod N."/>
            <person name="O'Neill B."/>
            <person name="Osman S."/>
            <person name="Markiewicz E."/>
            <person name="Oyono O.L."/>
            <person name="Patti C."/>
            <person name="Phunkhang P."/>
            <person name="Pierre F."/>
            <person name="Priest M."/>
            <person name="Raghuraman S."/>
            <person name="Rege F."/>
            <person name="Reyes R."/>
            <person name="Rise C."/>
            <person name="Rogov P."/>
            <person name="Ross K."/>
            <person name="Ryan E."/>
            <person name="Settipalli S."/>
            <person name="Shea T."/>
            <person name="Sherpa N."/>
            <person name="Shi L."/>
            <person name="Shih D."/>
            <person name="Sparrow T."/>
            <person name="Spaulding J."/>
            <person name="Stalker J."/>
            <person name="Stange-Thomann N."/>
            <person name="Stavropoulos S."/>
            <person name="Stone C."/>
            <person name="Strader C."/>
            <person name="Tesfaye S."/>
            <person name="Thomson T."/>
            <person name="Thoulutsang Y."/>
            <person name="Thoulutsang D."/>
            <person name="Topham K."/>
            <person name="Topping I."/>
            <person name="Tsamla T."/>
            <person name="Vassiliev H."/>
            <person name="Vo A."/>
            <person name="Wangchuk T."/>
            <person name="Wangdi T."/>
            <person name="Weiand M."/>
            <person name="Wilkinson J."/>
            <person name="Wilson A."/>
            <person name="Yadav S."/>
            <person name="Young G."/>
            <person name="Yu Q."/>
            <person name="Zembek L."/>
            <person name="Zhong D."/>
            <person name="Zimmer A."/>
            <person name="Zwirko Z."/>
            <person name="Jaffe D.B."/>
            <person name="Alvarez P."/>
            <person name="Brockman W."/>
            <person name="Butler J."/>
            <person name="Chin C."/>
            <person name="Gnerre S."/>
            <person name="Grabherr M."/>
            <person name="Kleber M."/>
            <person name="Mauceli E."/>
            <person name="MacCallum I."/>
        </authorList>
    </citation>
    <scope>NUCLEOTIDE SEQUENCE [LARGE SCALE GENOMIC DNA]</scope>
    <source>
        <strain evidence="12">Rob3c / Tucson 14021-0248.25</strain>
    </source>
</reference>
<dbReference type="PANTHER" id="PTHR11214">
    <property type="entry name" value="BETA-1,3-N-ACETYLGLUCOSAMINYLTRANSFERASE"/>
    <property type="match status" value="1"/>
</dbReference>
<evidence type="ECO:0000256" key="10">
    <source>
        <dbReference type="RuleBase" id="RU363063"/>
    </source>
</evidence>
<dbReference type="AlphaFoldDB" id="B4HNV7"/>
<sequence length="129" mass="15208">MQHNDIIQENFIDIYHNLTLKSYNPAVQGEVAMESLKRQQMSDVRSQVLQHEDRRRSPWYMPQFMFKGAKYRKYPSGTGYLMSIDLVRRLYGKPSPHLLSIWRMSSSLASVRRKLESGDVIKHFLTMIT</sequence>
<evidence type="ECO:0000256" key="7">
    <source>
        <dbReference type="ARBA" id="ARBA00022989"/>
    </source>
</evidence>
<organism evidence="12">
    <name type="scientific">Drosophila sechellia</name>
    <name type="common">Fruit fly</name>
    <dbReference type="NCBI Taxonomy" id="7238"/>
    <lineage>
        <taxon>Eukaryota</taxon>
        <taxon>Metazoa</taxon>
        <taxon>Ecdysozoa</taxon>
        <taxon>Arthropoda</taxon>
        <taxon>Hexapoda</taxon>
        <taxon>Insecta</taxon>
        <taxon>Pterygota</taxon>
        <taxon>Neoptera</taxon>
        <taxon>Endopterygota</taxon>
        <taxon>Diptera</taxon>
        <taxon>Brachycera</taxon>
        <taxon>Muscomorpha</taxon>
        <taxon>Ephydroidea</taxon>
        <taxon>Drosophilidae</taxon>
        <taxon>Drosophila</taxon>
        <taxon>Sophophora</taxon>
    </lineage>
</organism>
<dbReference type="InterPro" id="IPR002659">
    <property type="entry name" value="Glyco_trans_31"/>
</dbReference>
<proteinExistence type="inferred from homology"/>
<evidence type="ECO:0000256" key="4">
    <source>
        <dbReference type="ARBA" id="ARBA00022679"/>
    </source>
</evidence>
<dbReference type="PANTHER" id="PTHR11214:SF314">
    <property type="entry name" value="HEXOSYLTRANSFERASE"/>
    <property type="match status" value="1"/>
</dbReference>
<dbReference type="EC" id="2.4.1.-" evidence="10"/>
<name>B4HNV7_DROSE</name>
<keyword evidence="8 10" id="KW-0333">Golgi apparatus</keyword>
<dbReference type="Proteomes" id="UP000001292">
    <property type="component" value="Unassembled WGS sequence"/>
</dbReference>
<dbReference type="HOGENOM" id="CLU_1951029_0_0_1"/>
<dbReference type="GO" id="GO:0006493">
    <property type="term" value="P:protein O-linked glycosylation"/>
    <property type="evidence" value="ECO:0007669"/>
    <property type="project" value="TreeGrafter"/>
</dbReference>
<keyword evidence="12" id="KW-1185">Reference proteome</keyword>
<keyword evidence="4" id="KW-0808">Transferase</keyword>
<dbReference type="GO" id="GO:0016758">
    <property type="term" value="F:hexosyltransferase activity"/>
    <property type="evidence" value="ECO:0007669"/>
    <property type="project" value="InterPro"/>
</dbReference>
<keyword evidence="3 10" id="KW-0328">Glycosyltransferase</keyword>
<evidence type="ECO:0000256" key="9">
    <source>
        <dbReference type="ARBA" id="ARBA00023136"/>
    </source>
</evidence>
<keyword evidence="7" id="KW-1133">Transmembrane helix</keyword>
<dbReference type="EMBL" id="CH480816">
    <property type="protein sequence ID" value="EDW47472.1"/>
    <property type="molecule type" value="Genomic_DNA"/>
</dbReference>
<gene>
    <name evidence="11" type="primary">Dsec\GM20398</name>
    <name evidence="11" type="ORF">Dsec_GM20398</name>
</gene>
<evidence type="ECO:0000256" key="8">
    <source>
        <dbReference type="ARBA" id="ARBA00023034"/>
    </source>
</evidence>
<evidence type="ECO:0000256" key="6">
    <source>
        <dbReference type="ARBA" id="ARBA00022968"/>
    </source>
</evidence>
<evidence type="ECO:0000256" key="1">
    <source>
        <dbReference type="ARBA" id="ARBA00004323"/>
    </source>
</evidence>
<comment type="similarity">
    <text evidence="2 10">Belongs to the glycosyltransferase 31 family.</text>
</comment>
<keyword evidence="9" id="KW-0472">Membrane</keyword>
<evidence type="ECO:0000256" key="3">
    <source>
        <dbReference type="ARBA" id="ARBA00022676"/>
    </source>
</evidence>
<dbReference type="Pfam" id="PF01762">
    <property type="entry name" value="Galactosyl_T"/>
    <property type="match status" value="1"/>
</dbReference>
<keyword evidence="5" id="KW-0812">Transmembrane</keyword>
<evidence type="ECO:0000313" key="12">
    <source>
        <dbReference type="Proteomes" id="UP000001292"/>
    </source>
</evidence>
<evidence type="ECO:0000313" key="11">
    <source>
        <dbReference type="EMBL" id="EDW47472.1"/>
    </source>
</evidence>
<dbReference type="GO" id="GO:0000139">
    <property type="term" value="C:Golgi membrane"/>
    <property type="evidence" value="ECO:0007669"/>
    <property type="project" value="UniProtKB-SubCell"/>
</dbReference>
<dbReference type="PhylomeDB" id="B4HNV7"/>
<evidence type="ECO:0000256" key="2">
    <source>
        <dbReference type="ARBA" id="ARBA00008661"/>
    </source>
</evidence>
<keyword evidence="6" id="KW-0735">Signal-anchor</keyword>
<accession>B4HNV7</accession>
<comment type="subcellular location">
    <subcellularLocation>
        <location evidence="1 10">Golgi apparatus membrane</location>
        <topology evidence="1 10">Single-pass type II membrane protein</topology>
    </subcellularLocation>
</comment>
<protein>
    <recommendedName>
        <fullName evidence="10">Hexosyltransferase</fullName>
        <ecNumber evidence="10">2.4.1.-</ecNumber>
    </recommendedName>
</protein>